<evidence type="ECO:0000313" key="1">
    <source>
        <dbReference type="Proteomes" id="UP000025227"/>
    </source>
</evidence>
<evidence type="ECO:0000313" key="2">
    <source>
        <dbReference type="WBParaSite" id="HCON_00061820-00001"/>
    </source>
</evidence>
<accession>A0A7I4Y7C2</accession>
<dbReference type="Proteomes" id="UP000025227">
    <property type="component" value="Unplaced"/>
</dbReference>
<organism evidence="1 2">
    <name type="scientific">Haemonchus contortus</name>
    <name type="common">Barber pole worm</name>
    <dbReference type="NCBI Taxonomy" id="6289"/>
    <lineage>
        <taxon>Eukaryota</taxon>
        <taxon>Metazoa</taxon>
        <taxon>Ecdysozoa</taxon>
        <taxon>Nematoda</taxon>
        <taxon>Chromadorea</taxon>
        <taxon>Rhabditida</taxon>
        <taxon>Rhabditina</taxon>
        <taxon>Rhabditomorpha</taxon>
        <taxon>Strongyloidea</taxon>
        <taxon>Trichostrongylidae</taxon>
        <taxon>Haemonchus</taxon>
    </lineage>
</organism>
<protein>
    <submittedName>
        <fullName evidence="2">PH domain-containing protein</fullName>
    </submittedName>
</protein>
<dbReference type="WBParaSite" id="HCON_00061820-00001">
    <property type="protein sequence ID" value="HCON_00061820-00001"/>
    <property type="gene ID" value="HCON_00061820"/>
</dbReference>
<proteinExistence type="predicted"/>
<sequence length="106" mass="12708">MTTDFKYNAIEKKIREEGSRLGTFDYLDVVYYYGPTAHYKFQLSGVNCPEALRWIEDIVTRIVELRATALRCNKYWSVPRKGDVIMYQRDNGWHNWRKFNTNVNYV</sequence>
<keyword evidence="1" id="KW-1185">Reference proteome</keyword>
<dbReference type="AlphaFoldDB" id="A0A7I4Y7C2"/>
<name>A0A7I4Y7C2_HAECO</name>
<reference evidence="2" key="1">
    <citation type="submission" date="2020-12" db="UniProtKB">
        <authorList>
            <consortium name="WormBaseParasite"/>
        </authorList>
    </citation>
    <scope>IDENTIFICATION</scope>
    <source>
        <strain evidence="2">MHco3</strain>
    </source>
</reference>